<protein>
    <submittedName>
        <fullName evidence="9">Nicotinamide riboside transporter PnuC</fullName>
    </submittedName>
</protein>
<organism evidence="9 10">
    <name type="scientific">Nicoliella lavandulae</name>
    <dbReference type="NCBI Taxonomy" id="3082954"/>
    <lineage>
        <taxon>Bacteria</taxon>
        <taxon>Bacillati</taxon>
        <taxon>Bacillota</taxon>
        <taxon>Bacilli</taxon>
        <taxon>Lactobacillales</taxon>
        <taxon>Lactobacillaceae</taxon>
        <taxon>Nicoliella</taxon>
    </lineage>
</organism>
<evidence type="ECO:0000313" key="10">
    <source>
        <dbReference type="Proteomes" id="UP001370590"/>
    </source>
</evidence>
<accession>A0ABU8SM55</accession>
<feature type="transmembrane region" description="Helical" evidence="8">
    <location>
        <begin position="191"/>
        <end position="209"/>
    </location>
</feature>
<keyword evidence="10" id="KW-1185">Reference proteome</keyword>
<evidence type="ECO:0000256" key="8">
    <source>
        <dbReference type="SAM" id="Phobius"/>
    </source>
</evidence>
<feature type="transmembrane region" description="Helical" evidence="8">
    <location>
        <begin position="64"/>
        <end position="84"/>
    </location>
</feature>
<evidence type="ECO:0000256" key="3">
    <source>
        <dbReference type="ARBA" id="ARBA00022448"/>
    </source>
</evidence>
<dbReference type="Pfam" id="PF04973">
    <property type="entry name" value="NMN_transporter"/>
    <property type="match status" value="1"/>
</dbReference>
<feature type="transmembrane region" description="Helical" evidence="8">
    <location>
        <begin position="93"/>
        <end position="110"/>
    </location>
</feature>
<comment type="similarity">
    <text evidence="2">Belongs to the nicotinamide ribonucleoside (NR) uptake permease (TC 4.B.1) family.</text>
</comment>
<evidence type="ECO:0000256" key="2">
    <source>
        <dbReference type="ARBA" id="ARBA00006669"/>
    </source>
</evidence>
<evidence type="ECO:0000256" key="6">
    <source>
        <dbReference type="ARBA" id="ARBA00022989"/>
    </source>
</evidence>
<evidence type="ECO:0000256" key="1">
    <source>
        <dbReference type="ARBA" id="ARBA00004651"/>
    </source>
</evidence>
<feature type="transmembrane region" description="Helical" evidence="8">
    <location>
        <begin position="216"/>
        <end position="232"/>
    </location>
</feature>
<dbReference type="RefSeq" id="WP_339960810.1">
    <property type="nucleotide sequence ID" value="NZ_JAWMWH010000003.1"/>
</dbReference>
<gene>
    <name evidence="9" type="primary">pnuC</name>
    <name evidence="9" type="ORF">R4146_07365</name>
</gene>
<feature type="transmembrane region" description="Helical" evidence="8">
    <location>
        <begin position="238"/>
        <end position="256"/>
    </location>
</feature>
<comment type="caution">
    <text evidence="9">The sequence shown here is derived from an EMBL/GenBank/DDBJ whole genome shotgun (WGS) entry which is preliminary data.</text>
</comment>
<keyword evidence="4" id="KW-1003">Cell membrane</keyword>
<feature type="transmembrane region" description="Helical" evidence="8">
    <location>
        <begin position="34"/>
        <end position="52"/>
    </location>
</feature>
<feature type="transmembrane region" description="Helical" evidence="8">
    <location>
        <begin position="155"/>
        <end position="176"/>
    </location>
</feature>
<keyword evidence="6 8" id="KW-1133">Transmembrane helix</keyword>
<keyword evidence="5 8" id="KW-0812">Transmembrane</keyword>
<dbReference type="PANTHER" id="PTHR36122:SF2">
    <property type="entry name" value="NICOTINAMIDE RIBOSIDE TRANSPORTER PNUC"/>
    <property type="match status" value="1"/>
</dbReference>
<dbReference type="EMBL" id="JAWMWH010000003">
    <property type="protein sequence ID" value="MEJ6400961.1"/>
    <property type="molecule type" value="Genomic_DNA"/>
</dbReference>
<comment type="subcellular location">
    <subcellularLocation>
        <location evidence="1">Cell membrane</location>
        <topology evidence="1">Multi-pass membrane protein</topology>
    </subcellularLocation>
</comment>
<dbReference type="NCBIfam" id="TIGR01528">
    <property type="entry name" value="NMN_trans_PnuC"/>
    <property type="match status" value="1"/>
</dbReference>
<sequence length="266" mass="30391">MVGSNKWQVFKSGWQLASHPNQLVSAIRKIRKPLLIEMVVLLILQVGSWLIIFNNNQFAVAPDLTVIGLVSLFAGVTNILSVVLDSDGNITNFFWGILNNIAYVYVSFNAHLYGEVYLYTYFFISQFIGIYLWNKRNVDHPIDNNSEVQVKELSVKGWLLLASLVIVSWIFLGLFLQRVPLITPTLDPHPWLDALSTVVQVFAQLLLILRYSSSQFILWILGNTLEIVLWTVNFNPIMIALFFACDVNSFFGWYVWNQKLKAQASL</sequence>
<evidence type="ECO:0000256" key="5">
    <source>
        <dbReference type="ARBA" id="ARBA00022692"/>
    </source>
</evidence>
<proteinExistence type="inferred from homology"/>
<reference evidence="9 10" key="1">
    <citation type="submission" date="2023-10" db="EMBL/GenBank/DDBJ databases">
        <title>Nicoliella lavandulae sp. nov. isolated from Lavandula angustifolia flowers.</title>
        <authorList>
            <person name="Alcantara C."/>
            <person name="Zuniga M."/>
            <person name="Landete J.M."/>
            <person name="Monedero V."/>
        </authorList>
    </citation>
    <scope>NUCLEOTIDE SEQUENCE [LARGE SCALE GENOMIC DNA]</scope>
    <source>
        <strain evidence="9 10">Es01</strain>
    </source>
</reference>
<dbReference type="Proteomes" id="UP001370590">
    <property type="component" value="Unassembled WGS sequence"/>
</dbReference>
<evidence type="ECO:0000256" key="7">
    <source>
        <dbReference type="ARBA" id="ARBA00023136"/>
    </source>
</evidence>
<dbReference type="InterPro" id="IPR006419">
    <property type="entry name" value="NMN_transpt_PnuC"/>
</dbReference>
<evidence type="ECO:0000313" key="9">
    <source>
        <dbReference type="EMBL" id="MEJ6400961.1"/>
    </source>
</evidence>
<name>A0ABU8SM55_9LACO</name>
<keyword evidence="7 8" id="KW-0472">Membrane</keyword>
<keyword evidence="3" id="KW-0813">Transport</keyword>
<feature type="transmembrane region" description="Helical" evidence="8">
    <location>
        <begin position="116"/>
        <end position="134"/>
    </location>
</feature>
<evidence type="ECO:0000256" key="4">
    <source>
        <dbReference type="ARBA" id="ARBA00022475"/>
    </source>
</evidence>
<dbReference type="PANTHER" id="PTHR36122">
    <property type="entry name" value="NICOTINAMIDE RIBOSIDE TRANSPORTER PNUC"/>
    <property type="match status" value="1"/>
</dbReference>